<dbReference type="KEGG" id="dwi:6638494"/>
<dbReference type="SMART" id="SM00664">
    <property type="entry name" value="DoH"/>
    <property type="match status" value="2"/>
</dbReference>
<accession>B4MJK9</accession>
<keyword evidence="2" id="KW-0812">Transmembrane</keyword>
<sequence>MDCTDIVIGSARGMASRVGDYYTRDRSTPRKDEFYGGKSDLALGTGFEENGMTTIIFRKKLVANEPTDHTLDDALTHVIWAKGQEPGSYVHVPPSGLETQSSSVKEFYQPDELKYHGHKMQRGVTQINFFEKDKPSSSADRNDLSTNVLDNDCYGHWKYPSNCSPQEHNCEYYASWETAGRGDEMRWHIETTNTQTWTGIGFSEDQRMSQTDAIIGWVDGRSGRPFLMDTWVLGYAPPKLDDRQDIYNASGRIDKGVTILEFNRKRVSNDEQDLSFTDDHCLYLFFPVLGGAFNVVNKKIRKHEQVPPISPQRVCIKSCGKEMESVFVGTSTPAPSRLVYAVGLKLMNLAESFEAPEPGTVEFNNLAATISDSFNGILNPIPGYYKTDILGFEKQGTTVVAKVQAMFDKTDVEKMHALDTNNIDKTSQNAVEKNAQVIKAALMDQIATGKVGSLTVDPQYLDFEALQYKSAEEPSTKDTILSFFDLSETRLYIVLGVIGVLVLLALIQAIFTICKTSRKSKSNKEKLITNSPWKEFASNTNYAFDPYGETEEKHMTTTTTTTSTSGKDKSRNRSTTSSQQTTLPMSHSPTSKSQMYYESTNNGHHHGKNSGTNSRSNGRHSTQESSVGGTSSGGGPYSRSSYAERAYSLPRQPHQHYQQSSSNMQPSGGGYYTHDRRAARQSRDRDDGIERRHRDRSREDPRQNGGADTPDFYFMPSQRKYSGEVVRVYVDYNKDPKH</sequence>
<feature type="domain" description="SEA" evidence="3">
    <location>
        <begin position="336"/>
        <end position="468"/>
    </location>
</feature>
<dbReference type="eggNOG" id="KOG4293">
    <property type="taxonomic scope" value="Eukaryota"/>
</dbReference>
<feature type="region of interest" description="Disordered" evidence="1">
    <location>
        <begin position="549"/>
        <end position="718"/>
    </location>
</feature>
<dbReference type="InterPro" id="IPR000082">
    <property type="entry name" value="SEA_dom"/>
</dbReference>
<feature type="domain" description="DOMON" evidence="4">
    <location>
        <begin position="170"/>
        <end position="290"/>
    </location>
</feature>
<evidence type="ECO:0000313" key="6">
    <source>
        <dbReference type="Proteomes" id="UP000007798"/>
    </source>
</evidence>
<feature type="compositionally biased region" description="Basic and acidic residues" evidence="1">
    <location>
        <begin position="673"/>
        <end position="702"/>
    </location>
</feature>
<protein>
    <recommendedName>
        <fullName evidence="7">DOMON domain-containing protein</fullName>
    </recommendedName>
</protein>
<feature type="domain" description="DOMON" evidence="4">
    <location>
        <begin position="1"/>
        <end position="83"/>
    </location>
</feature>
<dbReference type="OrthoDB" id="188511at2759"/>
<dbReference type="CDD" id="cd09631">
    <property type="entry name" value="DOMON_DOH"/>
    <property type="match status" value="2"/>
</dbReference>
<dbReference type="InterPro" id="IPR005018">
    <property type="entry name" value="DOMON_domain"/>
</dbReference>
<feature type="compositionally biased region" description="Low complexity" evidence="1">
    <location>
        <begin position="573"/>
        <end position="582"/>
    </location>
</feature>
<name>B4MJK9_DROWI</name>
<dbReference type="FunCoup" id="B4MJK9">
    <property type="interactions" value="23"/>
</dbReference>
<dbReference type="HOGENOM" id="CLU_269388_0_0_1"/>
<dbReference type="Proteomes" id="UP000007798">
    <property type="component" value="Unassembled WGS sequence"/>
</dbReference>
<evidence type="ECO:0000259" key="4">
    <source>
        <dbReference type="PROSITE" id="PS50836"/>
    </source>
</evidence>
<dbReference type="AlphaFoldDB" id="B4MJK9"/>
<reference evidence="5 6" key="1">
    <citation type="journal article" date="2007" name="Nature">
        <title>Evolution of genes and genomes on the Drosophila phylogeny.</title>
        <authorList>
            <consortium name="Drosophila 12 Genomes Consortium"/>
            <person name="Clark A.G."/>
            <person name="Eisen M.B."/>
            <person name="Smith D.R."/>
            <person name="Bergman C.M."/>
            <person name="Oliver B."/>
            <person name="Markow T.A."/>
            <person name="Kaufman T.C."/>
            <person name="Kellis M."/>
            <person name="Gelbart W."/>
            <person name="Iyer V.N."/>
            <person name="Pollard D.A."/>
            <person name="Sackton T.B."/>
            <person name="Larracuente A.M."/>
            <person name="Singh N.D."/>
            <person name="Abad J.P."/>
            <person name="Abt D.N."/>
            <person name="Adryan B."/>
            <person name="Aguade M."/>
            <person name="Akashi H."/>
            <person name="Anderson W.W."/>
            <person name="Aquadro C.F."/>
            <person name="Ardell D.H."/>
            <person name="Arguello R."/>
            <person name="Artieri C.G."/>
            <person name="Barbash D.A."/>
            <person name="Barker D."/>
            <person name="Barsanti P."/>
            <person name="Batterham P."/>
            <person name="Batzoglou S."/>
            <person name="Begun D."/>
            <person name="Bhutkar A."/>
            <person name="Blanco E."/>
            <person name="Bosak S.A."/>
            <person name="Bradley R.K."/>
            <person name="Brand A.D."/>
            <person name="Brent M.R."/>
            <person name="Brooks A.N."/>
            <person name="Brown R.H."/>
            <person name="Butlin R.K."/>
            <person name="Caggese C."/>
            <person name="Calvi B.R."/>
            <person name="Bernardo de Carvalho A."/>
            <person name="Caspi A."/>
            <person name="Castrezana S."/>
            <person name="Celniker S.E."/>
            <person name="Chang J.L."/>
            <person name="Chapple C."/>
            <person name="Chatterji S."/>
            <person name="Chinwalla A."/>
            <person name="Civetta A."/>
            <person name="Clifton S.W."/>
            <person name="Comeron J.M."/>
            <person name="Costello J.C."/>
            <person name="Coyne J.A."/>
            <person name="Daub J."/>
            <person name="David R.G."/>
            <person name="Delcher A.L."/>
            <person name="Delehaunty K."/>
            <person name="Do C.B."/>
            <person name="Ebling H."/>
            <person name="Edwards K."/>
            <person name="Eickbush T."/>
            <person name="Evans J.D."/>
            <person name="Filipski A."/>
            <person name="Findeiss S."/>
            <person name="Freyhult E."/>
            <person name="Fulton L."/>
            <person name="Fulton R."/>
            <person name="Garcia A.C."/>
            <person name="Gardiner A."/>
            <person name="Garfield D.A."/>
            <person name="Garvin B.E."/>
            <person name="Gibson G."/>
            <person name="Gilbert D."/>
            <person name="Gnerre S."/>
            <person name="Godfrey J."/>
            <person name="Good R."/>
            <person name="Gotea V."/>
            <person name="Gravely B."/>
            <person name="Greenberg A.J."/>
            <person name="Griffiths-Jones S."/>
            <person name="Gross S."/>
            <person name="Guigo R."/>
            <person name="Gustafson E.A."/>
            <person name="Haerty W."/>
            <person name="Hahn M.W."/>
            <person name="Halligan D.L."/>
            <person name="Halpern A.L."/>
            <person name="Halter G.M."/>
            <person name="Han M.V."/>
            <person name="Heger A."/>
            <person name="Hillier L."/>
            <person name="Hinrichs A.S."/>
            <person name="Holmes I."/>
            <person name="Hoskins R.A."/>
            <person name="Hubisz M.J."/>
            <person name="Hultmark D."/>
            <person name="Huntley M.A."/>
            <person name="Jaffe D.B."/>
            <person name="Jagadeeshan S."/>
            <person name="Jeck W.R."/>
            <person name="Johnson J."/>
            <person name="Jones C.D."/>
            <person name="Jordan W.C."/>
            <person name="Karpen G.H."/>
            <person name="Kataoka E."/>
            <person name="Keightley P.D."/>
            <person name="Kheradpour P."/>
            <person name="Kirkness E.F."/>
            <person name="Koerich L.B."/>
            <person name="Kristiansen K."/>
            <person name="Kudrna D."/>
            <person name="Kulathinal R.J."/>
            <person name="Kumar S."/>
            <person name="Kwok R."/>
            <person name="Lander E."/>
            <person name="Langley C.H."/>
            <person name="Lapoint R."/>
            <person name="Lazzaro B.P."/>
            <person name="Lee S.J."/>
            <person name="Levesque L."/>
            <person name="Li R."/>
            <person name="Lin C.F."/>
            <person name="Lin M.F."/>
            <person name="Lindblad-Toh K."/>
            <person name="Llopart A."/>
            <person name="Long M."/>
            <person name="Low L."/>
            <person name="Lozovsky E."/>
            <person name="Lu J."/>
            <person name="Luo M."/>
            <person name="Machado C.A."/>
            <person name="Makalowski W."/>
            <person name="Marzo M."/>
            <person name="Matsuda M."/>
            <person name="Matzkin L."/>
            <person name="McAllister B."/>
            <person name="McBride C.S."/>
            <person name="McKernan B."/>
            <person name="McKernan K."/>
            <person name="Mendez-Lago M."/>
            <person name="Minx P."/>
            <person name="Mollenhauer M.U."/>
            <person name="Montooth K."/>
            <person name="Mount S.M."/>
            <person name="Mu X."/>
            <person name="Myers E."/>
            <person name="Negre B."/>
            <person name="Newfeld S."/>
            <person name="Nielsen R."/>
            <person name="Noor M.A."/>
            <person name="O'Grady P."/>
            <person name="Pachter L."/>
            <person name="Papaceit M."/>
            <person name="Parisi M.J."/>
            <person name="Parisi M."/>
            <person name="Parts L."/>
            <person name="Pedersen J.S."/>
            <person name="Pesole G."/>
            <person name="Phillippy A.M."/>
            <person name="Ponting C.P."/>
            <person name="Pop M."/>
            <person name="Porcelli D."/>
            <person name="Powell J.R."/>
            <person name="Prohaska S."/>
            <person name="Pruitt K."/>
            <person name="Puig M."/>
            <person name="Quesneville H."/>
            <person name="Ram K.R."/>
            <person name="Rand D."/>
            <person name="Rasmussen M.D."/>
            <person name="Reed L.K."/>
            <person name="Reenan R."/>
            <person name="Reily A."/>
            <person name="Remington K.A."/>
            <person name="Rieger T.T."/>
            <person name="Ritchie M.G."/>
            <person name="Robin C."/>
            <person name="Rogers Y.H."/>
            <person name="Rohde C."/>
            <person name="Rozas J."/>
            <person name="Rubenfield M.J."/>
            <person name="Ruiz A."/>
            <person name="Russo S."/>
            <person name="Salzberg S.L."/>
            <person name="Sanchez-Gracia A."/>
            <person name="Saranga D.J."/>
            <person name="Sato H."/>
            <person name="Schaeffer S.W."/>
            <person name="Schatz M.C."/>
            <person name="Schlenke T."/>
            <person name="Schwartz R."/>
            <person name="Segarra C."/>
            <person name="Singh R.S."/>
            <person name="Sirot L."/>
            <person name="Sirota M."/>
            <person name="Sisneros N.B."/>
            <person name="Smith C.D."/>
            <person name="Smith T.F."/>
            <person name="Spieth J."/>
            <person name="Stage D.E."/>
            <person name="Stark A."/>
            <person name="Stephan W."/>
            <person name="Strausberg R.L."/>
            <person name="Strempel S."/>
            <person name="Sturgill D."/>
            <person name="Sutton G."/>
            <person name="Sutton G.G."/>
            <person name="Tao W."/>
            <person name="Teichmann S."/>
            <person name="Tobari Y.N."/>
            <person name="Tomimura Y."/>
            <person name="Tsolas J.M."/>
            <person name="Valente V.L."/>
            <person name="Venter E."/>
            <person name="Venter J.C."/>
            <person name="Vicario S."/>
            <person name="Vieira F.G."/>
            <person name="Vilella A.J."/>
            <person name="Villasante A."/>
            <person name="Walenz B."/>
            <person name="Wang J."/>
            <person name="Wasserman M."/>
            <person name="Watts T."/>
            <person name="Wilson D."/>
            <person name="Wilson R.K."/>
            <person name="Wing R.A."/>
            <person name="Wolfner M.F."/>
            <person name="Wong A."/>
            <person name="Wong G.K."/>
            <person name="Wu C.I."/>
            <person name="Wu G."/>
            <person name="Yamamoto D."/>
            <person name="Yang H.P."/>
            <person name="Yang S.P."/>
            <person name="Yorke J.A."/>
            <person name="Yoshida K."/>
            <person name="Zdobnov E."/>
            <person name="Zhang P."/>
            <person name="Zhang Y."/>
            <person name="Zimin A.V."/>
            <person name="Baldwin J."/>
            <person name="Abdouelleil A."/>
            <person name="Abdulkadir J."/>
            <person name="Abebe A."/>
            <person name="Abera B."/>
            <person name="Abreu J."/>
            <person name="Acer S.C."/>
            <person name="Aftuck L."/>
            <person name="Alexander A."/>
            <person name="An P."/>
            <person name="Anderson E."/>
            <person name="Anderson S."/>
            <person name="Arachi H."/>
            <person name="Azer M."/>
            <person name="Bachantsang P."/>
            <person name="Barry A."/>
            <person name="Bayul T."/>
            <person name="Berlin A."/>
            <person name="Bessette D."/>
            <person name="Bloom T."/>
            <person name="Blye J."/>
            <person name="Boguslavskiy L."/>
            <person name="Bonnet C."/>
            <person name="Boukhgalter B."/>
            <person name="Bourzgui I."/>
            <person name="Brown A."/>
            <person name="Cahill P."/>
            <person name="Channer S."/>
            <person name="Cheshatsang Y."/>
            <person name="Chuda L."/>
            <person name="Citroen M."/>
            <person name="Collymore A."/>
            <person name="Cooke P."/>
            <person name="Costello M."/>
            <person name="D'Aco K."/>
            <person name="Daza R."/>
            <person name="De Haan G."/>
            <person name="DeGray S."/>
            <person name="DeMaso C."/>
            <person name="Dhargay N."/>
            <person name="Dooley K."/>
            <person name="Dooley E."/>
            <person name="Doricent M."/>
            <person name="Dorje P."/>
            <person name="Dorjee K."/>
            <person name="Dupes A."/>
            <person name="Elong R."/>
            <person name="Falk J."/>
            <person name="Farina A."/>
            <person name="Faro S."/>
            <person name="Ferguson D."/>
            <person name="Fisher S."/>
            <person name="Foley C.D."/>
            <person name="Franke A."/>
            <person name="Friedrich D."/>
            <person name="Gadbois L."/>
            <person name="Gearin G."/>
            <person name="Gearin C.R."/>
            <person name="Giannoukos G."/>
            <person name="Goode T."/>
            <person name="Graham J."/>
            <person name="Grandbois E."/>
            <person name="Grewal S."/>
            <person name="Gyaltsen K."/>
            <person name="Hafez N."/>
            <person name="Hagos B."/>
            <person name="Hall J."/>
            <person name="Henson C."/>
            <person name="Hollinger A."/>
            <person name="Honan T."/>
            <person name="Huard M.D."/>
            <person name="Hughes L."/>
            <person name="Hurhula B."/>
            <person name="Husby M.E."/>
            <person name="Kamat A."/>
            <person name="Kanga B."/>
            <person name="Kashin S."/>
            <person name="Khazanovich D."/>
            <person name="Kisner P."/>
            <person name="Lance K."/>
            <person name="Lara M."/>
            <person name="Lee W."/>
            <person name="Lennon N."/>
            <person name="Letendre F."/>
            <person name="LeVine R."/>
            <person name="Lipovsky A."/>
            <person name="Liu X."/>
            <person name="Liu J."/>
            <person name="Liu S."/>
            <person name="Lokyitsang T."/>
            <person name="Lokyitsang Y."/>
            <person name="Lubonja R."/>
            <person name="Lui A."/>
            <person name="MacDonald P."/>
            <person name="Magnisalis V."/>
            <person name="Maru K."/>
            <person name="Matthews C."/>
            <person name="McCusker W."/>
            <person name="McDonough S."/>
            <person name="Mehta T."/>
            <person name="Meldrim J."/>
            <person name="Meneus L."/>
            <person name="Mihai O."/>
            <person name="Mihalev A."/>
            <person name="Mihova T."/>
            <person name="Mittelman R."/>
            <person name="Mlenga V."/>
            <person name="Montmayeur A."/>
            <person name="Mulrain L."/>
            <person name="Navidi A."/>
            <person name="Naylor J."/>
            <person name="Negash T."/>
            <person name="Nguyen T."/>
            <person name="Nguyen N."/>
            <person name="Nicol R."/>
            <person name="Norbu C."/>
            <person name="Norbu N."/>
            <person name="Novod N."/>
            <person name="O'Neill B."/>
            <person name="Osman S."/>
            <person name="Markiewicz E."/>
            <person name="Oyono O.L."/>
            <person name="Patti C."/>
            <person name="Phunkhang P."/>
            <person name="Pierre F."/>
            <person name="Priest M."/>
            <person name="Raghuraman S."/>
            <person name="Rege F."/>
            <person name="Reyes R."/>
            <person name="Rise C."/>
            <person name="Rogov P."/>
            <person name="Ross K."/>
            <person name="Ryan E."/>
            <person name="Settipalli S."/>
            <person name="Shea T."/>
            <person name="Sherpa N."/>
            <person name="Shi L."/>
            <person name="Shih D."/>
            <person name="Sparrow T."/>
            <person name="Spaulding J."/>
            <person name="Stalker J."/>
            <person name="Stange-Thomann N."/>
            <person name="Stavropoulos S."/>
            <person name="Stone C."/>
            <person name="Strader C."/>
            <person name="Tesfaye S."/>
            <person name="Thomson T."/>
            <person name="Thoulutsang Y."/>
            <person name="Thoulutsang D."/>
            <person name="Topham K."/>
            <person name="Topping I."/>
            <person name="Tsamla T."/>
            <person name="Vassiliev H."/>
            <person name="Vo A."/>
            <person name="Wangchuk T."/>
            <person name="Wangdi T."/>
            <person name="Weiand M."/>
            <person name="Wilkinson J."/>
            <person name="Wilson A."/>
            <person name="Yadav S."/>
            <person name="Young G."/>
            <person name="Yu Q."/>
            <person name="Zembek L."/>
            <person name="Zhong D."/>
            <person name="Zimmer A."/>
            <person name="Zwirko Z."/>
            <person name="Jaffe D.B."/>
            <person name="Alvarez P."/>
            <person name="Brockman W."/>
            <person name="Butler J."/>
            <person name="Chin C."/>
            <person name="Gnerre S."/>
            <person name="Grabherr M."/>
            <person name="Kleber M."/>
            <person name="Mauceli E."/>
            <person name="MacCallum I."/>
        </authorList>
    </citation>
    <scope>NUCLEOTIDE SEQUENCE [LARGE SCALE GENOMIC DNA]</scope>
    <source>
        <strain evidence="6">Tucson 14030-0811.24</strain>
    </source>
</reference>
<feature type="compositionally biased region" description="Polar residues" evidence="1">
    <location>
        <begin position="583"/>
        <end position="602"/>
    </location>
</feature>
<evidence type="ECO:0000256" key="2">
    <source>
        <dbReference type="SAM" id="Phobius"/>
    </source>
</evidence>
<dbReference type="STRING" id="7260.B4MJK9"/>
<organism evidence="5 6">
    <name type="scientific">Drosophila willistoni</name>
    <name type="common">Fruit fly</name>
    <dbReference type="NCBI Taxonomy" id="7260"/>
    <lineage>
        <taxon>Eukaryota</taxon>
        <taxon>Metazoa</taxon>
        <taxon>Ecdysozoa</taxon>
        <taxon>Arthropoda</taxon>
        <taxon>Hexapoda</taxon>
        <taxon>Insecta</taxon>
        <taxon>Pterygota</taxon>
        <taxon>Neoptera</taxon>
        <taxon>Endopterygota</taxon>
        <taxon>Diptera</taxon>
        <taxon>Brachycera</taxon>
        <taxon>Muscomorpha</taxon>
        <taxon>Ephydroidea</taxon>
        <taxon>Drosophilidae</taxon>
        <taxon>Drosophila</taxon>
        <taxon>Sophophora</taxon>
    </lineage>
</organism>
<feature type="compositionally biased region" description="Polar residues" evidence="1">
    <location>
        <begin position="655"/>
        <end position="666"/>
    </location>
</feature>
<keyword evidence="2" id="KW-1133">Transmembrane helix</keyword>
<evidence type="ECO:0000313" key="5">
    <source>
        <dbReference type="EMBL" id="EDW72298.2"/>
    </source>
</evidence>
<proteinExistence type="predicted"/>
<dbReference type="EMBL" id="CH963846">
    <property type="protein sequence ID" value="EDW72298.2"/>
    <property type="molecule type" value="Genomic_DNA"/>
</dbReference>
<dbReference type="PROSITE" id="PS50024">
    <property type="entry name" value="SEA"/>
    <property type="match status" value="1"/>
</dbReference>
<dbReference type="PANTHER" id="PTHR46901">
    <property type="entry name" value="GH04942P"/>
    <property type="match status" value="1"/>
</dbReference>
<dbReference type="InterPro" id="IPR045266">
    <property type="entry name" value="DOH_DOMON"/>
</dbReference>
<dbReference type="PANTHER" id="PTHR46901:SF2">
    <property type="entry name" value="GH04942P"/>
    <property type="match status" value="1"/>
</dbReference>
<feature type="compositionally biased region" description="Low complexity" evidence="1">
    <location>
        <begin position="556"/>
        <end position="565"/>
    </location>
</feature>
<evidence type="ECO:0000256" key="1">
    <source>
        <dbReference type="SAM" id="MobiDB-lite"/>
    </source>
</evidence>
<dbReference type="InParanoid" id="B4MJK9"/>
<gene>
    <name evidence="5" type="primary">Dwil\GK20794</name>
    <name evidence="5" type="ORF">Dwil_GK20794</name>
</gene>
<evidence type="ECO:0008006" key="7">
    <source>
        <dbReference type="Google" id="ProtNLM"/>
    </source>
</evidence>
<dbReference type="PROSITE" id="PS50836">
    <property type="entry name" value="DOMON"/>
    <property type="match status" value="2"/>
</dbReference>
<feature type="compositionally biased region" description="Low complexity" evidence="1">
    <location>
        <begin position="637"/>
        <end position="648"/>
    </location>
</feature>
<feature type="transmembrane region" description="Helical" evidence="2">
    <location>
        <begin position="491"/>
        <end position="514"/>
    </location>
</feature>
<keyword evidence="6" id="KW-1185">Reference proteome</keyword>
<feature type="compositionally biased region" description="Polar residues" evidence="1">
    <location>
        <begin position="609"/>
        <end position="624"/>
    </location>
</feature>
<dbReference type="Pfam" id="PF03351">
    <property type="entry name" value="DOMON"/>
    <property type="match status" value="2"/>
</dbReference>
<dbReference type="SUPFAM" id="SSF49344">
    <property type="entry name" value="CBD9-like"/>
    <property type="match status" value="1"/>
</dbReference>
<evidence type="ECO:0000259" key="3">
    <source>
        <dbReference type="PROSITE" id="PS50024"/>
    </source>
</evidence>
<keyword evidence="2" id="KW-0472">Membrane</keyword>